<dbReference type="RefSeq" id="WP_092790479.1">
    <property type="nucleotide sequence ID" value="NZ_FNXF01000002.1"/>
</dbReference>
<keyword evidence="2 8" id="KW-0813">Transport</keyword>
<keyword evidence="5 9" id="KW-0798">TonB box</keyword>
<dbReference type="Pfam" id="PF00593">
    <property type="entry name" value="TonB_dep_Rec_b-barrel"/>
    <property type="match status" value="1"/>
</dbReference>
<dbReference type="InterPro" id="IPR023997">
    <property type="entry name" value="TonB-dep_OMP_SusC/RagA_CS"/>
</dbReference>
<name>A0A1H6JXN3_9GAMM</name>
<feature type="chain" id="PRO_5011742916" evidence="10">
    <location>
        <begin position="23"/>
        <end position="986"/>
    </location>
</feature>
<keyword evidence="6 8" id="KW-0472">Membrane</keyword>
<evidence type="ECO:0000256" key="2">
    <source>
        <dbReference type="ARBA" id="ARBA00022448"/>
    </source>
</evidence>
<dbReference type="STRING" id="173990.SAMN05660691_00815"/>
<evidence type="ECO:0000256" key="4">
    <source>
        <dbReference type="ARBA" id="ARBA00022692"/>
    </source>
</evidence>
<dbReference type="Proteomes" id="UP000199371">
    <property type="component" value="Unassembled WGS sequence"/>
</dbReference>
<dbReference type="SUPFAM" id="SSF56935">
    <property type="entry name" value="Porins"/>
    <property type="match status" value="1"/>
</dbReference>
<dbReference type="InterPro" id="IPR023996">
    <property type="entry name" value="TonB-dep_OMP_SusC/RagA"/>
</dbReference>
<keyword evidence="10" id="KW-0732">Signal</keyword>
<protein>
    <submittedName>
        <fullName evidence="13">TonB-linked outer membrane protein, SusC/RagA family</fullName>
    </submittedName>
</protein>
<dbReference type="InterPro" id="IPR036942">
    <property type="entry name" value="Beta-barrel_TonB_sf"/>
</dbReference>
<reference evidence="14" key="1">
    <citation type="submission" date="2016-10" db="EMBL/GenBank/DDBJ databases">
        <authorList>
            <person name="Varghese N."/>
            <person name="Submissions S."/>
        </authorList>
    </citation>
    <scope>NUCLEOTIDE SEQUENCE [LARGE SCALE GENOMIC DNA]</scope>
    <source>
        <strain evidence="14">DSM 17616</strain>
    </source>
</reference>
<dbReference type="InterPro" id="IPR037066">
    <property type="entry name" value="Plug_dom_sf"/>
</dbReference>
<dbReference type="Gene3D" id="2.170.130.10">
    <property type="entry name" value="TonB-dependent receptor, plug domain"/>
    <property type="match status" value="1"/>
</dbReference>
<evidence type="ECO:0000259" key="12">
    <source>
        <dbReference type="Pfam" id="PF07715"/>
    </source>
</evidence>
<evidence type="ECO:0000256" key="10">
    <source>
        <dbReference type="SAM" id="SignalP"/>
    </source>
</evidence>
<dbReference type="NCBIfam" id="TIGR04057">
    <property type="entry name" value="SusC_RagA_signa"/>
    <property type="match status" value="1"/>
</dbReference>
<comment type="subcellular location">
    <subcellularLocation>
        <location evidence="1 8">Cell outer membrane</location>
        <topology evidence="1 8">Multi-pass membrane protein</topology>
    </subcellularLocation>
</comment>
<evidence type="ECO:0000259" key="11">
    <source>
        <dbReference type="Pfam" id="PF00593"/>
    </source>
</evidence>
<dbReference type="InterPro" id="IPR012910">
    <property type="entry name" value="Plug_dom"/>
</dbReference>
<evidence type="ECO:0000256" key="9">
    <source>
        <dbReference type="RuleBase" id="RU003357"/>
    </source>
</evidence>
<accession>A0A1H6JXN3</accession>
<gene>
    <name evidence="13" type="ORF">SAMN05660691_00815</name>
</gene>
<organism evidence="13 14">
    <name type="scientific">Rheinheimera pacifica</name>
    <dbReference type="NCBI Taxonomy" id="173990"/>
    <lineage>
        <taxon>Bacteria</taxon>
        <taxon>Pseudomonadati</taxon>
        <taxon>Pseudomonadota</taxon>
        <taxon>Gammaproteobacteria</taxon>
        <taxon>Chromatiales</taxon>
        <taxon>Chromatiaceae</taxon>
        <taxon>Rheinheimera</taxon>
    </lineage>
</organism>
<evidence type="ECO:0000256" key="8">
    <source>
        <dbReference type="PROSITE-ProRule" id="PRU01360"/>
    </source>
</evidence>
<feature type="signal peptide" evidence="10">
    <location>
        <begin position="1"/>
        <end position="22"/>
    </location>
</feature>
<keyword evidence="4 8" id="KW-0812">Transmembrane</keyword>
<keyword evidence="7 8" id="KW-0998">Cell outer membrane</keyword>
<feature type="domain" description="TonB-dependent receptor plug" evidence="12">
    <location>
        <begin position="67"/>
        <end position="174"/>
    </location>
</feature>
<evidence type="ECO:0000313" key="13">
    <source>
        <dbReference type="EMBL" id="SEH67390.1"/>
    </source>
</evidence>
<dbReference type="GO" id="GO:0009279">
    <property type="term" value="C:cell outer membrane"/>
    <property type="evidence" value="ECO:0007669"/>
    <property type="project" value="UniProtKB-SubCell"/>
</dbReference>
<dbReference type="AlphaFoldDB" id="A0A1H6JXN3"/>
<feature type="domain" description="TonB-dependent receptor-like beta-barrel" evidence="11">
    <location>
        <begin position="440"/>
        <end position="952"/>
    </location>
</feature>
<keyword evidence="14" id="KW-1185">Reference proteome</keyword>
<dbReference type="Pfam" id="PF07715">
    <property type="entry name" value="Plug"/>
    <property type="match status" value="1"/>
</dbReference>
<dbReference type="NCBIfam" id="TIGR04056">
    <property type="entry name" value="OMP_RagA_SusC"/>
    <property type="match status" value="1"/>
</dbReference>
<dbReference type="EMBL" id="FNXF01000002">
    <property type="protein sequence ID" value="SEH67390.1"/>
    <property type="molecule type" value="Genomic_DNA"/>
</dbReference>
<evidence type="ECO:0000256" key="6">
    <source>
        <dbReference type="ARBA" id="ARBA00023136"/>
    </source>
</evidence>
<evidence type="ECO:0000256" key="5">
    <source>
        <dbReference type="ARBA" id="ARBA00023077"/>
    </source>
</evidence>
<dbReference type="PROSITE" id="PS52016">
    <property type="entry name" value="TONB_DEPENDENT_REC_3"/>
    <property type="match status" value="1"/>
</dbReference>
<proteinExistence type="inferred from homology"/>
<dbReference type="Gene3D" id="2.40.170.20">
    <property type="entry name" value="TonB-dependent receptor, beta-barrel domain"/>
    <property type="match status" value="1"/>
</dbReference>
<dbReference type="OrthoDB" id="9768177at2"/>
<dbReference type="InterPro" id="IPR000531">
    <property type="entry name" value="Beta-barrel_TonB"/>
</dbReference>
<evidence type="ECO:0000256" key="3">
    <source>
        <dbReference type="ARBA" id="ARBA00022452"/>
    </source>
</evidence>
<keyword evidence="3 8" id="KW-1134">Transmembrane beta strand</keyword>
<dbReference type="InterPro" id="IPR039426">
    <property type="entry name" value="TonB-dep_rcpt-like"/>
</dbReference>
<evidence type="ECO:0000256" key="1">
    <source>
        <dbReference type="ARBA" id="ARBA00004571"/>
    </source>
</evidence>
<evidence type="ECO:0000256" key="7">
    <source>
        <dbReference type="ARBA" id="ARBA00023237"/>
    </source>
</evidence>
<comment type="similarity">
    <text evidence="8 9">Belongs to the TonB-dependent receptor family.</text>
</comment>
<sequence>MKKQTFALSALCCALQSAGLAAQVQQDAVPDELVVQQQDTEAQQRALEKKEKEIETIVVVGYSSTRQEDITGAAIDVKIADVKDLSSANIMQNLQGRVPGVQILTNGNPNSTAQVKIRGQGLGPLGYNDPLYVVDGVPMNSGLHEINSNDIESLVVLRDAASASIYGARAANGVIIITTKKGSGDSKFEVKLNTSTEDFEYDLNPLNTRQRAEVVWRAAVNDRANPNNVSPLYQYDWNGDYDNPQLNNVILNTYIDSAQTMRPADTDWFDEVTRRSTSKDLNLSYSSASDTSAVYASFGYLDRNGVVKSSEFTRISGRVNSHVELFDGKVRVGENLTLTDQKQNLVNDLAGGILGLAIEQQSIIPIRTEDGTGWGGPTAGITDRDNPVRLLEMNKDNTNRFNKVLGNVYVEYLPLDDLTLRTNYGLSYGNFKFRNFTKAFQAGSLNFNDRLTVTDDWNKTTVWSNTAEYKYLLNYDHMFTLLVGNETVEFESEFFSASGSGFASQDRDYAFLEQATSGITANGFADAWTLKSYFTKLDYDYDRKYLASFTLRRDGSSRFGQNNQWGNFPAASVGWRVSDEDFFKFDAMNQLKFRASWGQNGNQEINTRATSSIFQSRYATQSLFTNEQDEGTAYDLAGSDQGNLPSGFAKVSSGNPDLKWETSTQLNLGVDFDFFDSALYGSFDWFRKRTEDILTTTQPLATEGEGAQMIVNGGTIENTGIELMLGYTDEFTVASLGNFTFDITGNISTAKNKVIALPDSVVNSFGGNGRDKTILGKSVNSVFGYVTDGLFQSAEEVAAHARQPGAAPGRIRYVDLNGDGVINDQDQDFFTNTDPDFIYGLNFTLTYGRWDFNMFWQGVKGGSVRNSWRLFTDFTSLNIGSNYGDRTLNAWTPDNTGSNVPALTLLDNNNEARESSFYWEDGSYLKLRNLSIAYNIDPAIIDARVYLSAQNLLTITPSGTLSQDPEAPNSVFPIPRTVTLGLSMTF</sequence>
<evidence type="ECO:0000313" key="14">
    <source>
        <dbReference type="Proteomes" id="UP000199371"/>
    </source>
</evidence>